<dbReference type="EMBL" id="SEYY01000236">
    <property type="protein sequence ID" value="KAB7507742.1"/>
    <property type="molecule type" value="Genomic_DNA"/>
</dbReference>
<dbReference type="Pfam" id="PF23598">
    <property type="entry name" value="LRR_14"/>
    <property type="match status" value="1"/>
</dbReference>
<dbReference type="SUPFAM" id="SSF101478">
    <property type="entry name" value="ADP-ribosylglycohydrolase"/>
    <property type="match status" value="1"/>
</dbReference>
<evidence type="ECO:0000256" key="2">
    <source>
        <dbReference type="ARBA" id="ARBA00022737"/>
    </source>
</evidence>
<reference evidence="5 6" key="1">
    <citation type="journal article" date="2019" name="PLoS Biol.">
        <title>Sex chromosomes control vertical transmission of feminizing Wolbachia symbionts in an isopod.</title>
        <authorList>
            <person name="Becking T."/>
            <person name="Chebbi M.A."/>
            <person name="Giraud I."/>
            <person name="Moumen B."/>
            <person name="Laverre T."/>
            <person name="Caubet Y."/>
            <person name="Peccoud J."/>
            <person name="Gilbert C."/>
            <person name="Cordaux R."/>
        </authorList>
    </citation>
    <scope>NUCLEOTIDE SEQUENCE [LARGE SCALE GENOMIC DNA]</scope>
    <source>
        <strain evidence="5">ANa2</strain>
        <tissue evidence="5">Whole body excluding digestive tract and cuticle</tissue>
    </source>
</reference>
<dbReference type="Pfam" id="PF13516">
    <property type="entry name" value="LRR_6"/>
    <property type="match status" value="1"/>
</dbReference>
<feature type="binding site" evidence="3">
    <location>
        <position position="566"/>
    </location>
    <ligand>
        <name>Mg(2+)</name>
        <dbReference type="ChEBI" id="CHEBI:18420"/>
        <label>1</label>
    </ligand>
</feature>
<organism evidence="5 6">
    <name type="scientific">Armadillidium nasatum</name>
    <dbReference type="NCBI Taxonomy" id="96803"/>
    <lineage>
        <taxon>Eukaryota</taxon>
        <taxon>Metazoa</taxon>
        <taxon>Ecdysozoa</taxon>
        <taxon>Arthropoda</taxon>
        <taxon>Crustacea</taxon>
        <taxon>Multicrustacea</taxon>
        <taxon>Malacostraca</taxon>
        <taxon>Eumalacostraca</taxon>
        <taxon>Peracarida</taxon>
        <taxon>Isopoda</taxon>
        <taxon>Oniscidea</taxon>
        <taxon>Crinocheta</taxon>
        <taxon>Armadillidiidae</taxon>
        <taxon>Armadillidium</taxon>
    </lineage>
</organism>
<dbReference type="InterPro" id="IPR036705">
    <property type="entry name" value="Ribosyl_crysJ1_sf"/>
</dbReference>
<dbReference type="PANTHER" id="PTHR48051:SF1">
    <property type="entry name" value="RAS SUPPRESSOR PROTEIN 1"/>
    <property type="match status" value="1"/>
</dbReference>
<dbReference type="SUPFAM" id="SSF52058">
    <property type="entry name" value="L domain-like"/>
    <property type="match status" value="1"/>
</dbReference>
<dbReference type="InterPro" id="IPR050216">
    <property type="entry name" value="LRR_domain-containing"/>
</dbReference>
<keyword evidence="6" id="KW-1185">Reference proteome</keyword>
<protein>
    <submittedName>
        <fullName evidence="5">E3 ubiquitin-protein ligase LRSAM1</fullName>
    </submittedName>
</protein>
<name>A0A5N5TNN2_9CRUS</name>
<feature type="domain" description="Disease resistance R13L4/SHOC-2-like LRR" evidence="4">
    <location>
        <begin position="98"/>
        <end position="167"/>
    </location>
</feature>
<dbReference type="InterPro" id="IPR003591">
    <property type="entry name" value="Leu-rich_rpt_typical-subtyp"/>
</dbReference>
<dbReference type="Gene3D" id="1.10.4080.10">
    <property type="entry name" value="ADP-ribosylation/Crystallin J1"/>
    <property type="match status" value="1"/>
</dbReference>
<proteinExistence type="predicted"/>
<dbReference type="OrthoDB" id="2021138at2759"/>
<gene>
    <name evidence="5" type="primary">LRSAM1_1</name>
    <name evidence="5" type="ORF">Anas_01929</name>
</gene>
<dbReference type="AlphaFoldDB" id="A0A5N5TNN2"/>
<evidence type="ECO:0000313" key="5">
    <source>
        <dbReference type="EMBL" id="KAB7507742.1"/>
    </source>
</evidence>
<dbReference type="GO" id="GO:0005737">
    <property type="term" value="C:cytoplasm"/>
    <property type="evidence" value="ECO:0007669"/>
    <property type="project" value="TreeGrafter"/>
</dbReference>
<comment type="cofactor">
    <cofactor evidence="3">
        <name>Mg(2+)</name>
        <dbReference type="ChEBI" id="CHEBI:18420"/>
    </cofactor>
    <text evidence="3">Binds 2 magnesium ions per subunit.</text>
</comment>
<feature type="binding site" evidence="3">
    <location>
        <position position="334"/>
    </location>
    <ligand>
        <name>Mg(2+)</name>
        <dbReference type="ChEBI" id="CHEBI:18420"/>
        <label>1</label>
    </ligand>
</feature>
<dbReference type="SMART" id="SM00369">
    <property type="entry name" value="LRR_TYP"/>
    <property type="match status" value="4"/>
</dbReference>
<dbReference type="PROSITE" id="PS51450">
    <property type="entry name" value="LRR"/>
    <property type="match status" value="3"/>
</dbReference>
<dbReference type="InterPro" id="IPR055414">
    <property type="entry name" value="LRR_R13L4/SHOC2-like"/>
</dbReference>
<accession>A0A5N5TNN2</accession>
<dbReference type="InterPro" id="IPR032675">
    <property type="entry name" value="LRR_dom_sf"/>
</dbReference>
<dbReference type="InterPro" id="IPR001611">
    <property type="entry name" value="Leu-rich_rpt"/>
</dbReference>
<dbReference type="Proteomes" id="UP000326759">
    <property type="component" value="Unassembled WGS sequence"/>
</dbReference>
<evidence type="ECO:0000256" key="1">
    <source>
        <dbReference type="ARBA" id="ARBA00022614"/>
    </source>
</evidence>
<dbReference type="Pfam" id="PF03747">
    <property type="entry name" value="ADP_ribosyl_GH"/>
    <property type="match status" value="1"/>
</dbReference>
<evidence type="ECO:0000259" key="4">
    <source>
        <dbReference type="Pfam" id="PF23598"/>
    </source>
</evidence>
<keyword evidence="3" id="KW-0460">Magnesium</keyword>
<dbReference type="PANTHER" id="PTHR48051">
    <property type="match status" value="1"/>
</dbReference>
<comment type="caution">
    <text evidence="5">The sequence shown here is derived from an EMBL/GenBank/DDBJ whole genome shotgun (WGS) entry which is preliminary data.</text>
</comment>
<evidence type="ECO:0000313" key="6">
    <source>
        <dbReference type="Proteomes" id="UP000326759"/>
    </source>
</evidence>
<evidence type="ECO:0000256" key="3">
    <source>
        <dbReference type="PIRSR" id="PIRSR605502-1"/>
    </source>
</evidence>
<sequence>MGNHQTVDLKEELGDLKSLDLSKKLTPDEYLKHTRGIQLEGCLDSIPLDIIYYDTISMYEEVNLSFNYISYIPEEFSLRVPHLRHLNISHNQITGLPNSFHLLLHLRILNISFNKIENFPASIMNLQKLHTLNISHNALKEIPPSISRLKKLKRLNISHNNLRALPESLLECSNLGIIVTNGNNLIHPPQAICDQGSSSTLEYLFQKRIHNQEKPLTLSPINGVFTRVRGQQVLASVSNPESASREYKQAQGTARSNKRKCPLMVPEHATTLDPDRLTETILGLVYGACIGDAFGLNVEGLSKDECLFYYDEGFCLKDRISDLLRSYFPPNDWSSNVDVMLLTLDSMMRWGGVVDELELVSQIIQWVVHGFSEIDPFPGHPMSPLFQQVVNAEGYVGHPHSVVEALHKRLKDEHNRGVNVNVNDSDNSCLPAAVILGIPHFYKENEVAMNAERICRATHSSGIAIASCIFTALVSSYLLQGKFHEDNVNVDVLLKEIEAKTLTHIQDDETQALFNSILNSNQNLQLPSSDVALTLQFIVASLRKSKNQDFISILSTYFFTGGEGLSAHCCVVGGVLGAYFGYSKISQKWLKQLPSENLSWLNTKLNYLLDLFGLP</sequence>
<dbReference type="InterPro" id="IPR005502">
    <property type="entry name" value="Ribosyl_crysJ1"/>
</dbReference>
<dbReference type="GO" id="GO:0046872">
    <property type="term" value="F:metal ion binding"/>
    <property type="evidence" value="ECO:0007669"/>
    <property type="project" value="UniProtKB-KW"/>
</dbReference>
<dbReference type="SMART" id="SM00364">
    <property type="entry name" value="LRR_BAC"/>
    <property type="match status" value="4"/>
</dbReference>
<keyword evidence="2" id="KW-0677">Repeat</keyword>
<dbReference type="Gene3D" id="3.80.10.10">
    <property type="entry name" value="Ribonuclease Inhibitor"/>
    <property type="match status" value="1"/>
</dbReference>
<keyword evidence="3" id="KW-0479">Metal-binding</keyword>
<keyword evidence="1" id="KW-0433">Leucine-rich repeat</keyword>